<evidence type="ECO:0000256" key="5">
    <source>
        <dbReference type="ARBA" id="ARBA00023015"/>
    </source>
</evidence>
<feature type="zinc finger region" evidence="8">
    <location>
        <begin position="3"/>
        <end position="34"/>
    </location>
</feature>
<dbReference type="Pfam" id="PF03477">
    <property type="entry name" value="ATP-cone"/>
    <property type="match status" value="1"/>
</dbReference>
<reference evidence="10 11" key="1">
    <citation type="submission" date="2024-09" db="EMBL/GenBank/DDBJ databases">
        <authorList>
            <person name="Sun Q."/>
            <person name="Mori K."/>
        </authorList>
    </citation>
    <scope>NUCLEOTIDE SEQUENCE [LARGE SCALE GENOMIC DNA]</scope>
    <source>
        <strain evidence="10 11">ATCC 51285</strain>
    </source>
</reference>
<evidence type="ECO:0000313" key="11">
    <source>
        <dbReference type="Proteomes" id="UP001589628"/>
    </source>
</evidence>
<feature type="domain" description="ATP-cone" evidence="9">
    <location>
        <begin position="49"/>
        <end position="139"/>
    </location>
</feature>
<keyword evidence="3 8" id="KW-0863">Zinc-finger</keyword>
<dbReference type="HAMAP" id="MF_00440">
    <property type="entry name" value="NrdR"/>
    <property type="match status" value="1"/>
</dbReference>
<evidence type="ECO:0000256" key="3">
    <source>
        <dbReference type="ARBA" id="ARBA00022771"/>
    </source>
</evidence>
<keyword evidence="8" id="KW-0862">Zinc</keyword>
<dbReference type="InterPro" id="IPR003796">
    <property type="entry name" value="RNR_NrdR-like"/>
</dbReference>
<protein>
    <recommendedName>
        <fullName evidence="8">Transcriptional repressor NrdR</fullName>
    </recommendedName>
</protein>
<keyword evidence="8" id="KW-0479">Metal-binding</keyword>
<evidence type="ECO:0000259" key="9">
    <source>
        <dbReference type="PROSITE" id="PS51161"/>
    </source>
</evidence>
<dbReference type="EMBL" id="JBHLZN010000009">
    <property type="protein sequence ID" value="MFB9888124.1"/>
    <property type="molecule type" value="Genomic_DNA"/>
</dbReference>
<comment type="caution">
    <text evidence="10">The sequence shown here is derived from an EMBL/GenBank/DDBJ whole genome shotgun (WGS) entry which is preliminary data.</text>
</comment>
<dbReference type="InterPro" id="IPR005144">
    <property type="entry name" value="ATP-cone_dom"/>
</dbReference>
<dbReference type="PROSITE" id="PS51161">
    <property type="entry name" value="ATP_CONE"/>
    <property type="match status" value="1"/>
</dbReference>
<dbReference type="PANTHER" id="PTHR30455:SF2">
    <property type="entry name" value="TRANSCRIPTIONAL REPRESSOR NRDR"/>
    <property type="match status" value="1"/>
</dbReference>
<dbReference type="PANTHER" id="PTHR30455">
    <property type="entry name" value="TRANSCRIPTIONAL REPRESSOR NRDR"/>
    <property type="match status" value="1"/>
</dbReference>
<proteinExistence type="inferred from homology"/>
<evidence type="ECO:0000256" key="1">
    <source>
        <dbReference type="ARBA" id="ARBA00022491"/>
    </source>
</evidence>
<dbReference type="Proteomes" id="UP001589628">
    <property type="component" value="Unassembled WGS sequence"/>
</dbReference>
<keyword evidence="5 8" id="KW-0805">Transcription regulation</keyword>
<name>A0ABV5ZHY6_9GAMM</name>
<keyword evidence="4 8" id="KW-0067">ATP-binding</keyword>
<keyword evidence="2 8" id="KW-0547">Nucleotide-binding</keyword>
<sequence>MHCPFCRAQDTKVIDSRLVAEGEQVRRRRECLACGERFTTYELAELVMPHIVKQDGTRQPFDENKLRAGMLRSLEKRPVATEAIEAALTRIKQQLRATGEREVRSRQLGEMVMRELRRLDQVAYVRFASVYRDFQDLQEFREEIDRLTQEQDQSEQQGELNV</sequence>
<dbReference type="Pfam" id="PF22811">
    <property type="entry name" value="Zn_ribbon_NrdR"/>
    <property type="match status" value="1"/>
</dbReference>
<dbReference type="InterPro" id="IPR055173">
    <property type="entry name" value="NrdR-like_N"/>
</dbReference>
<dbReference type="NCBIfam" id="TIGR00244">
    <property type="entry name" value="transcriptional regulator NrdR"/>
    <property type="match status" value="1"/>
</dbReference>
<evidence type="ECO:0000256" key="7">
    <source>
        <dbReference type="ARBA" id="ARBA00023163"/>
    </source>
</evidence>
<evidence type="ECO:0000256" key="2">
    <source>
        <dbReference type="ARBA" id="ARBA00022741"/>
    </source>
</evidence>
<organism evidence="10 11">
    <name type="scientific">Balneatrix alpica</name>
    <dbReference type="NCBI Taxonomy" id="75684"/>
    <lineage>
        <taxon>Bacteria</taxon>
        <taxon>Pseudomonadati</taxon>
        <taxon>Pseudomonadota</taxon>
        <taxon>Gammaproteobacteria</taxon>
        <taxon>Oceanospirillales</taxon>
        <taxon>Balneatrichaceae</taxon>
        <taxon>Balneatrix</taxon>
    </lineage>
</organism>
<gene>
    <name evidence="8 10" type="primary">nrdR</name>
    <name evidence="10" type="ORF">ACFFLH_17065</name>
</gene>
<evidence type="ECO:0000256" key="6">
    <source>
        <dbReference type="ARBA" id="ARBA00023125"/>
    </source>
</evidence>
<evidence type="ECO:0000256" key="4">
    <source>
        <dbReference type="ARBA" id="ARBA00022840"/>
    </source>
</evidence>
<keyword evidence="6 8" id="KW-0238">DNA-binding</keyword>
<evidence type="ECO:0000256" key="8">
    <source>
        <dbReference type="HAMAP-Rule" id="MF_00440"/>
    </source>
</evidence>
<accession>A0ABV5ZHY6</accession>
<evidence type="ECO:0000313" key="10">
    <source>
        <dbReference type="EMBL" id="MFB9888124.1"/>
    </source>
</evidence>
<comment type="function">
    <text evidence="8">Negatively regulates transcription of bacterial ribonucleotide reductase nrd genes and operons by binding to NrdR-boxes.</text>
</comment>
<keyword evidence="1 8" id="KW-0678">Repressor</keyword>
<keyword evidence="11" id="KW-1185">Reference proteome</keyword>
<keyword evidence="7 8" id="KW-0804">Transcription</keyword>
<comment type="cofactor">
    <cofactor evidence="8">
        <name>Zn(2+)</name>
        <dbReference type="ChEBI" id="CHEBI:29105"/>
    </cofactor>
    <text evidence="8">Binds 1 zinc ion.</text>
</comment>
<comment type="similarity">
    <text evidence="8">Belongs to the NrdR family.</text>
</comment>
<dbReference type="RefSeq" id="WP_027312500.1">
    <property type="nucleotide sequence ID" value="NZ_JAUESS010000001.1"/>
</dbReference>